<keyword evidence="2" id="KW-1185">Reference proteome</keyword>
<evidence type="ECO:0000313" key="2">
    <source>
        <dbReference type="Proteomes" id="UP000629025"/>
    </source>
</evidence>
<dbReference type="EMBL" id="BMIJ01000001">
    <property type="protein sequence ID" value="GGB82053.1"/>
    <property type="molecule type" value="Genomic_DNA"/>
</dbReference>
<comment type="caution">
    <text evidence="1">The sequence shown here is derived from an EMBL/GenBank/DDBJ whole genome shotgun (WGS) entry which is preliminary data.</text>
</comment>
<sequence length="102" mass="11717">MDPTTTLMRAEDAMYTAHAIQRMQQRGVSGQMVDLLIDYGAVDYHRGAEVICLDKQAWCRLCREQPCPKQMLDKLRNCYLVLADGHVITVGHKTTHFKTNRH</sequence>
<reference evidence="2" key="1">
    <citation type="journal article" date="2019" name="Int. J. Syst. Evol. Microbiol.">
        <title>The Global Catalogue of Microorganisms (GCM) 10K type strain sequencing project: providing services to taxonomists for standard genome sequencing and annotation.</title>
        <authorList>
            <consortium name="The Broad Institute Genomics Platform"/>
            <consortium name="The Broad Institute Genome Sequencing Center for Infectious Disease"/>
            <person name="Wu L."/>
            <person name="Ma J."/>
        </authorList>
    </citation>
    <scope>NUCLEOTIDE SEQUENCE [LARGE SCALE GENOMIC DNA]</scope>
    <source>
        <strain evidence="2">CGMCC 1.15341</strain>
    </source>
</reference>
<dbReference type="Proteomes" id="UP000629025">
    <property type="component" value="Unassembled WGS sequence"/>
</dbReference>
<proteinExistence type="predicted"/>
<dbReference type="Pfam" id="PF14076">
    <property type="entry name" value="DUF4258"/>
    <property type="match status" value="1"/>
</dbReference>
<accession>A0ABQ1K198</accession>
<dbReference type="InterPro" id="IPR025354">
    <property type="entry name" value="DUF4258"/>
</dbReference>
<evidence type="ECO:0000313" key="1">
    <source>
        <dbReference type="EMBL" id="GGB82053.1"/>
    </source>
</evidence>
<name>A0ABQ1K198_9GAMM</name>
<evidence type="ECO:0008006" key="3">
    <source>
        <dbReference type="Google" id="ProtNLM"/>
    </source>
</evidence>
<dbReference type="RefSeq" id="WP_188745498.1">
    <property type="nucleotide sequence ID" value="NZ_BMIJ01000001.1"/>
</dbReference>
<gene>
    <name evidence="1" type="ORF">GCM10011352_04820</name>
</gene>
<protein>
    <recommendedName>
        <fullName evidence="3">DUF4258 domain-containing protein</fullName>
    </recommendedName>
</protein>
<organism evidence="1 2">
    <name type="scientific">Marinobacterium zhoushanense</name>
    <dbReference type="NCBI Taxonomy" id="1679163"/>
    <lineage>
        <taxon>Bacteria</taxon>
        <taxon>Pseudomonadati</taxon>
        <taxon>Pseudomonadota</taxon>
        <taxon>Gammaproteobacteria</taxon>
        <taxon>Oceanospirillales</taxon>
        <taxon>Oceanospirillaceae</taxon>
        <taxon>Marinobacterium</taxon>
    </lineage>
</organism>